<dbReference type="InterPro" id="IPR009072">
    <property type="entry name" value="Histone-fold"/>
</dbReference>
<dbReference type="GO" id="GO:0008622">
    <property type="term" value="C:epsilon DNA polymerase complex"/>
    <property type="evidence" value="ECO:0007669"/>
    <property type="project" value="TreeGrafter"/>
</dbReference>
<dbReference type="GO" id="GO:0008623">
    <property type="term" value="C:CHRAC"/>
    <property type="evidence" value="ECO:0007669"/>
    <property type="project" value="TreeGrafter"/>
</dbReference>
<proteinExistence type="predicted"/>
<dbReference type="PANTHER" id="PTHR46172">
    <property type="entry name" value="DNA POLYMERASE EPSILON SUBUNIT 3"/>
    <property type="match status" value="1"/>
</dbReference>
<keyword evidence="2" id="KW-0539">Nucleus</keyword>
<organism evidence="7 8">
    <name type="scientific">Armillaria solidipes</name>
    <dbReference type="NCBI Taxonomy" id="1076256"/>
    <lineage>
        <taxon>Eukaryota</taxon>
        <taxon>Fungi</taxon>
        <taxon>Dikarya</taxon>
        <taxon>Basidiomycota</taxon>
        <taxon>Agaricomycotina</taxon>
        <taxon>Agaricomycetes</taxon>
        <taxon>Agaricomycetidae</taxon>
        <taxon>Agaricales</taxon>
        <taxon>Marasmiineae</taxon>
        <taxon>Physalacriaceae</taxon>
        <taxon>Armillaria</taxon>
    </lineage>
</organism>
<evidence type="ECO:0000256" key="4">
    <source>
        <dbReference type="ARBA" id="ARBA00042096"/>
    </source>
</evidence>
<evidence type="ECO:0000313" key="7">
    <source>
        <dbReference type="EMBL" id="PBK78507.1"/>
    </source>
</evidence>
<reference evidence="8" key="1">
    <citation type="journal article" date="2017" name="Nat. Ecol. Evol.">
        <title>Genome expansion and lineage-specific genetic innovations in the forest pathogenic fungi Armillaria.</title>
        <authorList>
            <person name="Sipos G."/>
            <person name="Prasanna A.N."/>
            <person name="Walter M.C."/>
            <person name="O'Connor E."/>
            <person name="Balint B."/>
            <person name="Krizsan K."/>
            <person name="Kiss B."/>
            <person name="Hess J."/>
            <person name="Varga T."/>
            <person name="Slot J."/>
            <person name="Riley R."/>
            <person name="Boka B."/>
            <person name="Rigling D."/>
            <person name="Barry K."/>
            <person name="Lee J."/>
            <person name="Mihaltcheva S."/>
            <person name="LaButti K."/>
            <person name="Lipzen A."/>
            <person name="Waldron R."/>
            <person name="Moloney N.M."/>
            <person name="Sperisen C."/>
            <person name="Kredics L."/>
            <person name="Vagvoelgyi C."/>
            <person name="Patrignani A."/>
            <person name="Fitzpatrick D."/>
            <person name="Nagy I."/>
            <person name="Doyle S."/>
            <person name="Anderson J.B."/>
            <person name="Grigoriev I.V."/>
            <person name="Gueldener U."/>
            <person name="Muensterkoetter M."/>
            <person name="Nagy L.G."/>
        </authorList>
    </citation>
    <scope>NUCLEOTIDE SEQUENCE [LARGE SCALE GENOMIC DNA]</scope>
    <source>
        <strain evidence="8">28-4</strain>
    </source>
</reference>
<feature type="domain" description="Transcription factor CBF/NF-Y/archaeal histone" evidence="6">
    <location>
        <begin position="75"/>
        <end position="139"/>
    </location>
</feature>
<dbReference type="Pfam" id="PF00808">
    <property type="entry name" value="CBFD_NFYB_HMF"/>
    <property type="match status" value="1"/>
</dbReference>
<protein>
    <recommendedName>
        <fullName evidence="3">DNA polymerase epsilon subunit D</fullName>
    </recommendedName>
    <alternativeName>
        <fullName evidence="4">DNA polymerase II subunit D</fullName>
    </alternativeName>
</protein>
<dbReference type="GO" id="GO:0006272">
    <property type="term" value="P:leading strand elongation"/>
    <property type="evidence" value="ECO:0007669"/>
    <property type="project" value="TreeGrafter"/>
</dbReference>
<dbReference type="GO" id="GO:0031490">
    <property type="term" value="F:chromatin DNA binding"/>
    <property type="evidence" value="ECO:0007669"/>
    <property type="project" value="TreeGrafter"/>
</dbReference>
<dbReference type="GO" id="GO:0031507">
    <property type="term" value="P:heterochromatin formation"/>
    <property type="evidence" value="ECO:0007669"/>
    <property type="project" value="TreeGrafter"/>
</dbReference>
<feature type="region of interest" description="Disordered" evidence="5">
    <location>
        <begin position="162"/>
        <end position="248"/>
    </location>
</feature>
<dbReference type="SUPFAM" id="SSF47113">
    <property type="entry name" value="Histone-fold"/>
    <property type="match status" value="1"/>
</dbReference>
<dbReference type="InterPro" id="IPR051377">
    <property type="entry name" value="DNA_Pol-Epsilon_Subunit"/>
</dbReference>
<keyword evidence="8" id="KW-1185">Reference proteome</keyword>
<name>A0A2H3CP14_9AGAR</name>
<evidence type="ECO:0000313" key="8">
    <source>
        <dbReference type="Proteomes" id="UP000218334"/>
    </source>
</evidence>
<dbReference type="PANTHER" id="PTHR46172:SF1">
    <property type="entry name" value="DNA POLYMERASE EPSILON SUBUNIT 3"/>
    <property type="match status" value="1"/>
</dbReference>
<dbReference type="InterPro" id="IPR003958">
    <property type="entry name" value="CBFA_NFYB_domain"/>
</dbReference>
<sequence>MHGPCQDPPQGTRRDERVDGCRWAAWSCHNETASISLQSPPSMPRKSQVDLISISGIVSAQAQQELVTEGLDNFELPKSLVTSIARSALPDNAKLPKDTILALVKGSTVFINHLAGTAYDVAMSKQHKSISAADVIRALEILELGDMIETIQEDLQAFREEQRAAGKNDSVSAPPSRRLSVQPGAPTIRIKPAKKETSSRATSSSSYSRRQEKDEEQHQGDAHAEGTPGLYHNWQSGSHPDDGNSDME</sequence>
<gene>
    <name evidence="7" type="ORF">ARMSODRAFT_947433</name>
</gene>
<accession>A0A2H3CP14</accession>
<evidence type="ECO:0000256" key="1">
    <source>
        <dbReference type="ARBA" id="ARBA00004123"/>
    </source>
</evidence>
<evidence type="ECO:0000259" key="6">
    <source>
        <dbReference type="Pfam" id="PF00808"/>
    </source>
</evidence>
<dbReference type="Proteomes" id="UP000218334">
    <property type="component" value="Unassembled WGS sequence"/>
</dbReference>
<evidence type="ECO:0000256" key="2">
    <source>
        <dbReference type="ARBA" id="ARBA00023242"/>
    </source>
</evidence>
<comment type="subcellular location">
    <subcellularLocation>
        <location evidence="1">Nucleus</location>
    </subcellularLocation>
</comment>
<dbReference type="EMBL" id="KZ293415">
    <property type="protein sequence ID" value="PBK78507.1"/>
    <property type="molecule type" value="Genomic_DNA"/>
</dbReference>
<dbReference type="Gene3D" id="1.10.20.10">
    <property type="entry name" value="Histone, subunit A"/>
    <property type="match status" value="1"/>
</dbReference>
<evidence type="ECO:0000256" key="5">
    <source>
        <dbReference type="SAM" id="MobiDB-lite"/>
    </source>
</evidence>
<dbReference type="STRING" id="1076256.A0A2H3CP14"/>
<feature type="compositionally biased region" description="Low complexity" evidence="5">
    <location>
        <begin position="199"/>
        <end position="208"/>
    </location>
</feature>
<dbReference type="GO" id="GO:0006974">
    <property type="term" value="P:DNA damage response"/>
    <property type="evidence" value="ECO:0007669"/>
    <property type="project" value="TreeGrafter"/>
</dbReference>
<evidence type="ECO:0000256" key="3">
    <source>
        <dbReference type="ARBA" id="ARBA00039775"/>
    </source>
</evidence>
<dbReference type="CDD" id="cd22928">
    <property type="entry name" value="HFD_POLE3_DPB4"/>
    <property type="match status" value="1"/>
</dbReference>
<feature type="compositionally biased region" description="Basic and acidic residues" evidence="5">
    <location>
        <begin position="209"/>
        <end position="224"/>
    </location>
</feature>
<dbReference type="GO" id="GO:0046982">
    <property type="term" value="F:protein heterodimerization activity"/>
    <property type="evidence" value="ECO:0007669"/>
    <property type="project" value="InterPro"/>
</dbReference>
<dbReference type="AlphaFoldDB" id="A0A2H3CP14"/>